<evidence type="ECO:0000256" key="10">
    <source>
        <dbReference type="ARBA" id="ARBA00023054"/>
    </source>
</evidence>
<feature type="disulfide bond" evidence="18">
    <location>
        <begin position="922"/>
        <end position="931"/>
    </location>
</feature>
<comment type="caution">
    <text evidence="18">Lacks conserved residue(s) required for the propagation of feature annotation.</text>
</comment>
<dbReference type="Gene3D" id="2.60.120.260">
    <property type="entry name" value="Galactose-binding domain-like"/>
    <property type="match status" value="1"/>
</dbReference>
<keyword evidence="11 20" id="KW-0472">Membrane</keyword>
<evidence type="ECO:0000256" key="11">
    <source>
        <dbReference type="ARBA" id="ARBA00023136"/>
    </source>
</evidence>
<dbReference type="InterPro" id="IPR050440">
    <property type="entry name" value="Laminin/Netrin_ECM"/>
</dbReference>
<feature type="disulfide bond" evidence="18">
    <location>
        <begin position="724"/>
        <end position="733"/>
    </location>
</feature>
<dbReference type="SUPFAM" id="SSF49265">
    <property type="entry name" value="Fibronectin type III"/>
    <property type="match status" value="1"/>
</dbReference>
<evidence type="ECO:0000256" key="12">
    <source>
        <dbReference type="ARBA" id="ARBA00023157"/>
    </source>
</evidence>
<feature type="disulfide bond" evidence="18">
    <location>
        <begin position="605"/>
        <end position="622"/>
    </location>
</feature>
<dbReference type="InterPro" id="IPR036116">
    <property type="entry name" value="FN3_sf"/>
</dbReference>
<keyword evidence="10" id="KW-0175">Coiled coil</keyword>
<dbReference type="STRING" id="307972.A0A2G8LPW8"/>
<feature type="domain" description="Laminin EGF-like" evidence="21">
    <location>
        <begin position="807"/>
        <end position="862"/>
    </location>
</feature>
<feature type="disulfide bond" evidence="18">
    <location>
        <begin position="573"/>
        <end position="582"/>
    </location>
</feature>
<dbReference type="Gene3D" id="2.60.40.10">
    <property type="entry name" value="Immunoglobulins"/>
    <property type="match status" value="1"/>
</dbReference>
<keyword evidence="24" id="KW-1185">Reference proteome</keyword>
<dbReference type="FunFam" id="2.10.25.10:FF:000275">
    <property type="entry name" value="usherin"/>
    <property type="match status" value="2"/>
</dbReference>
<evidence type="ECO:0000256" key="19">
    <source>
        <dbReference type="SAM" id="MobiDB-lite"/>
    </source>
</evidence>
<dbReference type="SUPFAM" id="SSF57196">
    <property type="entry name" value="EGF/Laminin"/>
    <property type="match status" value="10"/>
</dbReference>
<name>A0A2G8LPW8_STIJA</name>
<feature type="domain" description="Laminin EGF-like" evidence="21">
    <location>
        <begin position="702"/>
        <end position="753"/>
    </location>
</feature>
<dbReference type="GO" id="GO:0007601">
    <property type="term" value="P:visual perception"/>
    <property type="evidence" value="ECO:0007669"/>
    <property type="project" value="UniProtKB-KW"/>
</dbReference>
<evidence type="ECO:0000256" key="9">
    <source>
        <dbReference type="ARBA" id="ARBA00022740"/>
    </source>
</evidence>
<protein>
    <recommendedName>
        <fullName evidence="17">Usherin</fullName>
    </recommendedName>
</protein>
<keyword evidence="4" id="KW-0964">Secreted</keyword>
<dbReference type="Proteomes" id="UP000230750">
    <property type="component" value="Unassembled WGS sequence"/>
</dbReference>
<feature type="domain" description="Laminin EGF-like" evidence="21">
    <location>
        <begin position="904"/>
        <end position="951"/>
    </location>
</feature>
<evidence type="ECO:0000256" key="2">
    <source>
        <dbReference type="ARBA" id="ARBA00004498"/>
    </source>
</evidence>
<dbReference type="FunFam" id="2.10.25.10:FF:000094">
    <property type="entry name" value="Laminin subunit alpha-2"/>
    <property type="match status" value="1"/>
</dbReference>
<evidence type="ECO:0000256" key="16">
    <source>
        <dbReference type="ARBA" id="ARBA00023305"/>
    </source>
</evidence>
<evidence type="ECO:0000256" key="8">
    <source>
        <dbReference type="ARBA" id="ARBA00022737"/>
    </source>
</evidence>
<keyword evidence="9" id="KW-1009">Hearing</keyword>
<dbReference type="PANTHER" id="PTHR10574">
    <property type="entry name" value="NETRIN/LAMININ-RELATED"/>
    <property type="match status" value="1"/>
</dbReference>
<feature type="domain" description="Laminin EGF-like" evidence="21">
    <location>
        <begin position="550"/>
        <end position="602"/>
    </location>
</feature>
<keyword evidence="15 18" id="KW-0424">Laminin EGF-like domain</keyword>
<feature type="disulfide bond" evidence="18">
    <location>
        <begin position="654"/>
        <end position="666"/>
    </location>
</feature>
<comment type="caution">
    <text evidence="23">The sequence shown here is derived from an EMBL/GenBank/DDBJ whole genome shotgun (WGS) entry which is preliminary data.</text>
</comment>
<evidence type="ECO:0000256" key="18">
    <source>
        <dbReference type="PROSITE-ProRule" id="PRU00460"/>
    </source>
</evidence>
<dbReference type="InterPro" id="IPR013783">
    <property type="entry name" value="Ig-like_fold"/>
</dbReference>
<gene>
    <name evidence="23" type="ORF">BSL78_00734</name>
</gene>
<dbReference type="GO" id="GO:0009888">
    <property type="term" value="P:tissue development"/>
    <property type="evidence" value="ECO:0007669"/>
    <property type="project" value="TreeGrafter"/>
</dbReference>
<evidence type="ECO:0000256" key="1">
    <source>
        <dbReference type="ARBA" id="ARBA00004289"/>
    </source>
</evidence>
<keyword evidence="7" id="KW-0732">Signal</keyword>
<evidence type="ECO:0000259" key="22">
    <source>
        <dbReference type="PROSITE" id="PS51117"/>
    </source>
</evidence>
<evidence type="ECO:0000256" key="3">
    <source>
        <dbReference type="ARBA" id="ARBA00022475"/>
    </source>
</evidence>
<evidence type="ECO:0000256" key="6">
    <source>
        <dbReference type="ARBA" id="ARBA00022606"/>
    </source>
</evidence>
<evidence type="ECO:0000256" key="5">
    <source>
        <dbReference type="ARBA" id="ARBA00022530"/>
    </source>
</evidence>
<dbReference type="CDD" id="cd00055">
    <property type="entry name" value="EGF_Lam"/>
    <property type="match status" value="10"/>
</dbReference>
<dbReference type="Gene3D" id="2.60.120.200">
    <property type="match status" value="1"/>
</dbReference>
<dbReference type="PROSITE" id="PS01248">
    <property type="entry name" value="EGF_LAM_1"/>
    <property type="match status" value="2"/>
</dbReference>
<accession>A0A2G8LPW8</accession>
<evidence type="ECO:0000256" key="20">
    <source>
        <dbReference type="SAM" id="Phobius"/>
    </source>
</evidence>
<feature type="compositionally biased region" description="Polar residues" evidence="19">
    <location>
        <begin position="938"/>
        <end position="948"/>
    </location>
</feature>
<evidence type="ECO:0000256" key="4">
    <source>
        <dbReference type="ARBA" id="ARBA00022525"/>
    </source>
</evidence>
<feature type="disulfide bond" evidence="18">
    <location>
        <begin position="603"/>
        <end position="615"/>
    </location>
</feature>
<dbReference type="EMBL" id="MRZV01000014">
    <property type="protein sequence ID" value="PIK62303.1"/>
    <property type="molecule type" value="Genomic_DNA"/>
</dbReference>
<feature type="disulfide bond" evidence="18">
    <location>
        <begin position="830"/>
        <end position="839"/>
    </location>
</feature>
<dbReference type="SUPFAM" id="SSF49899">
    <property type="entry name" value="Concanavalin A-like lectins/glucanases"/>
    <property type="match status" value="1"/>
</dbReference>
<dbReference type="FunFam" id="2.10.25.10:FF:000090">
    <property type="entry name" value="laminin subunit alpha"/>
    <property type="match status" value="3"/>
</dbReference>
<dbReference type="OrthoDB" id="5984158at2759"/>
<dbReference type="PRINTS" id="PR00011">
    <property type="entry name" value="EGFLAMININ"/>
</dbReference>
<dbReference type="SMART" id="SM00136">
    <property type="entry name" value="LamNT"/>
    <property type="match status" value="1"/>
</dbReference>
<dbReference type="SMART" id="SM00180">
    <property type="entry name" value="EGF_Lam"/>
    <property type="match status" value="10"/>
</dbReference>
<proteinExistence type="predicted"/>
<reference evidence="23 24" key="1">
    <citation type="journal article" date="2017" name="PLoS Biol.">
        <title>The sea cucumber genome provides insights into morphological evolution and visceral regeneration.</title>
        <authorList>
            <person name="Zhang X."/>
            <person name="Sun L."/>
            <person name="Yuan J."/>
            <person name="Sun Y."/>
            <person name="Gao Y."/>
            <person name="Zhang L."/>
            <person name="Li S."/>
            <person name="Dai H."/>
            <person name="Hamel J.F."/>
            <person name="Liu C."/>
            <person name="Yu Y."/>
            <person name="Liu S."/>
            <person name="Lin W."/>
            <person name="Guo K."/>
            <person name="Jin S."/>
            <person name="Xu P."/>
            <person name="Storey K.B."/>
            <person name="Huan P."/>
            <person name="Zhang T."/>
            <person name="Zhou Y."/>
            <person name="Zhang J."/>
            <person name="Lin C."/>
            <person name="Li X."/>
            <person name="Xing L."/>
            <person name="Huo D."/>
            <person name="Sun M."/>
            <person name="Wang L."/>
            <person name="Mercier A."/>
            <person name="Li F."/>
            <person name="Yang H."/>
            <person name="Xiang J."/>
        </authorList>
    </citation>
    <scope>NUCLEOTIDE SEQUENCE [LARGE SCALE GENOMIC DNA]</scope>
    <source>
        <strain evidence="23">Shaxun</strain>
        <tissue evidence="23">Muscle</tissue>
    </source>
</reference>
<keyword evidence="14" id="KW-0966">Cell projection</keyword>
<evidence type="ECO:0000256" key="7">
    <source>
        <dbReference type="ARBA" id="ARBA00022729"/>
    </source>
</evidence>
<feature type="domain" description="Laminin EGF-like" evidence="21">
    <location>
        <begin position="654"/>
        <end position="701"/>
    </location>
</feature>
<dbReference type="InterPro" id="IPR008211">
    <property type="entry name" value="Laminin_N"/>
</dbReference>
<dbReference type="InterPro" id="IPR013320">
    <property type="entry name" value="ConA-like_dom_sf"/>
</dbReference>
<feature type="transmembrane region" description="Helical" evidence="20">
    <location>
        <begin position="21"/>
        <end position="40"/>
    </location>
</feature>
<keyword evidence="6" id="KW-0716">Sensory transduction</keyword>
<dbReference type="GO" id="GO:0009887">
    <property type="term" value="P:animal organ morphogenesis"/>
    <property type="evidence" value="ECO:0007669"/>
    <property type="project" value="TreeGrafter"/>
</dbReference>
<dbReference type="PANTHER" id="PTHR10574:SF274">
    <property type="entry name" value="USHERIN"/>
    <property type="match status" value="1"/>
</dbReference>
<evidence type="ECO:0000259" key="21">
    <source>
        <dbReference type="PROSITE" id="PS50027"/>
    </source>
</evidence>
<feature type="disulfide bond" evidence="18">
    <location>
        <begin position="624"/>
        <end position="633"/>
    </location>
</feature>
<dbReference type="Pfam" id="PF13385">
    <property type="entry name" value="Laminin_G_3"/>
    <property type="match status" value="1"/>
</dbReference>
<keyword evidence="20" id="KW-1133">Transmembrane helix</keyword>
<feature type="region of interest" description="Disordered" evidence="19">
    <location>
        <begin position="938"/>
        <end position="962"/>
    </location>
</feature>
<keyword evidence="8" id="KW-0677">Repeat</keyword>
<evidence type="ECO:0000256" key="17">
    <source>
        <dbReference type="ARBA" id="ARBA00072076"/>
    </source>
</evidence>
<feature type="domain" description="Laminin EGF-like" evidence="21">
    <location>
        <begin position="754"/>
        <end position="806"/>
    </location>
</feature>
<dbReference type="Gene3D" id="2.10.25.10">
    <property type="entry name" value="Laminin"/>
    <property type="match status" value="9"/>
</dbReference>
<dbReference type="GO" id="GO:0007605">
    <property type="term" value="P:sensory perception of sound"/>
    <property type="evidence" value="ECO:0007669"/>
    <property type="project" value="UniProtKB-KW"/>
</dbReference>
<evidence type="ECO:0000256" key="13">
    <source>
        <dbReference type="ARBA" id="ARBA00023180"/>
    </source>
</evidence>
<keyword evidence="13" id="KW-0325">Glycoprotein</keyword>
<feature type="disulfide bond" evidence="18">
    <location>
        <begin position="675"/>
        <end position="684"/>
    </location>
</feature>
<dbReference type="PROSITE" id="PS51117">
    <property type="entry name" value="LAMININ_NTER"/>
    <property type="match status" value="1"/>
</dbReference>
<dbReference type="Pfam" id="PF00055">
    <property type="entry name" value="Laminin_N"/>
    <property type="match status" value="1"/>
</dbReference>
<dbReference type="PROSITE" id="PS50027">
    <property type="entry name" value="EGF_LAM_2"/>
    <property type="match status" value="7"/>
</dbReference>
<dbReference type="GO" id="GO:0060171">
    <property type="term" value="C:stereocilium membrane"/>
    <property type="evidence" value="ECO:0007669"/>
    <property type="project" value="UniProtKB-SubCell"/>
</dbReference>
<keyword evidence="16" id="KW-0844">Vision</keyword>
<keyword evidence="20" id="KW-0812">Transmembrane</keyword>
<feature type="domain" description="Laminin N-terminal" evidence="22">
    <location>
        <begin position="197"/>
        <end position="426"/>
    </location>
</feature>
<comment type="subcellular location">
    <subcellularLocation>
        <location evidence="1">Cell projection</location>
        <location evidence="1">Stereocilium membrane</location>
    </subcellularLocation>
    <subcellularLocation>
        <location evidence="2">Secreted</location>
        <location evidence="2">Extracellular space</location>
        <location evidence="2">Extracellular matrix</location>
    </subcellularLocation>
</comment>
<keyword evidence="3" id="KW-1003">Cell membrane</keyword>
<dbReference type="AlphaFoldDB" id="A0A2G8LPW8"/>
<keyword evidence="5" id="KW-0272">Extracellular matrix</keyword>
<dbReference type="Pfam" id="PF00053">
    <property type="entry name" value="EGF_laminin"/>
    <property type="match status" value="10"/>
</dbReference>
<evidence type="ECO:0000256" key="14">
    <source>
        <dbReference type="ARBA" id="ARBA00023273"/>
    </source>
</evidence>
<keyword evidence="12 18" id="KW-1015">Disulfide bond</keyword>
<dbReference type="InterPro" id="IPR002049">
    <property type="entry name" value="LE_dom"/>
</dbReference>
<evidence type="ECO:0000313" key="23">
    <source>
        <dbReference type="EMBL" id="PIK62303.1"/>
    </source>
</evidence>
<feature type="disulfide bond" evidence="18">
    <location>
        <begin position="656"/>
        <end position="673"/>
    </location>
</feature>
<dbReference type="FunFam" id="2.10.25.10:FF:000224">
    <property type="entry name" value="Usherin"/>
    <property type="match status" value="1"/>
</dbReference>
<feature type="disulfide bond" evidence="18">
    <location>
        <begin position="777"/>
        <end position="786"/>
    </location>
</feature>
<organism evidence="23 24">
    <name type="scientific">Stichopus japonicus</name>
    <name type="common">Sea cucumber</name>
    <dbReference type="NCBI Taxonomy" id="307972"/>
    <lineage>
        <taxon>Eukaryota</taxon>
        <taxon>Metazoa</taxon>
        <taxon>Echinodermata</taxon>
        <taxon>Eleutherozoa</taxon>
        <taxon>Echinozoa</taxon>
        <taxon>Holothuroidea</taxon>
        <taxon>Aspidochirotacea</taxon>
        <taxon>Aspidochirotida</taxon>
        <taxon>Stichopodidae</taxon>
        <taxon>Apostichopus</taxon>
    </lineage>
</organism>
<dbReference type="FunFam" id="2.10.25.10:FF:000135">
    <property type="entry name" value="Laminin subunit beta 4"/>
    <property type="match status" value="1"/>
</dbReference>
<evidence type="ECO:0000313" key="24">
    <source>
        <dbReference type="Proteomes" id="UP000230750"/>
    </source>
</evidence>
<feature type="domain" description="Laminin EGF-like" evidence="21">
    <location>
        <begin position="603"/>
        <end position="653"/>
    </location>
</feature>
<sequence>MFDQAQNQVHDQLSSKIVQTVIFHLLFQFLVTMVNCLYQFGFDQILAKTAWQKVAGKGISREIQLSGSGQGKVINTWNGYYMIRTIIERSTQAGASVYAVMVSSASITFDYMTADGLRFLTTHDGLQIGQWQHLVIQIYGTRISFFIDGLQLDGTPFETQDLLGEIVDSGNAQTRVGQRLSGATQFVGRLQEFYVYQNTLTNREIEELATGVFPELHVKSECRCPDSHPRINPADSRYCIRNGDPDTTSDELMRLNEFAHPLTFANDADLSTYWVSAFLDDLILDIHLANGQYQVFFVVLQFYSPQPTALTISRKKTNSDDWENWQFFAEDCSTFGLPNNEPLRTPTSVNCIQFDSNQPYSKSNITFQLLAPEPVARPGYNDFFNTPELLEFVLATQVRIRMQGHYHVSNTRHQYYGIEEVTVNTRCECNGHAATCDMETNPYTCNCLPESFTRGQNCETCLPLYNNKPYHHGDRINSYNCKPCQCYGHALSCRYNSSVDPFPADHDRGGGGVCVNCLHNTQGPFCDECQNGFFREDGQSLDSFNVCSPCECNTNGTVGGSHLCNPIGGQCDCKLYVEGQSCDTCTSGYYNLQEDNPVGCSECLCDPDGSSTGSCDPASGGCDCKANVIGERCERCNFGYYNLTSTNPLGCQLCQCNLAGSTSPFCDPSNGQCQCKTSTQGLFCDECLDGFYGLDSQGCQRCDCDAAGTVPGTSCNKLTGQCVCKANTMGRRCDQCEDNSYNLQSSNQDGCTPCSCNTVGTINGSMTCDSANGSCQCKANVIGQICNQCNSNTYGLDSGDEDGCSPCDCDLTGTVSFGSACNQNTGQCPCLAFRIGRRCDACSPGYFINPTGQGCQECGCDPGGAQIGTLCDSLSGQCVCKEGDSGVTGRQCDSCLPEYFNFNNVLGSVNVTCDDNTGQCSCKELVTGRRCDACQTGSSNLQENNPQGCSKEPKQQPPPSWQPVSPYAILLSWGPPDQPNGIINRYTVIRNGTRVNSGIFGDSWDGKDYRKMKCVVCSFIKTATAVVRHRDLLSEQLCQCFL</sequence>
<evidence type="ECO:0000256" key="15">
    <source>
        <dbReference type="ARBA" id="ARBA00023292"/>
    </source>
</evidence>